<comment type="subcellular location">
    <subcellularLocation>
        <location evidence="1">Nucleus</location>
        <location evidence="1">Nucleolus</location>
    </subcellularLocation>
</comment>
<comment type="similarity">
    <text evidence="12">Belongs to the DEAD box helicase family.</text>
</comment>
<keyword evidence="8" id="KW-0694">RNA-binding</keyword>
<evidence type="ECO:0000313" key="17">
    <source>
        <dbReference type="EMBL" id="ODV87844.1"/>
    </source>
</evidence>
<evidence type="ECO:0000256" key="12">
    <source>
        <dbReference type="RuleBase" id="RU000492"/>
    </source>
</evidence>
<dbReference type="InterPro" id="IPR011545">
    <property type="entry name" value="DEAD/DEAH_box_helicase_dom"/>
</dbReference>
<dbReference type="GO" id="GO:0005829">
    <property type="term" value="C:cytosol"/>
    <property type="evidence" value="ECO:0007669"/>
    <property type="project" value="TreeGrafter"/>
</dbReference>
<dbReference type="PROSITE" id="PS51195">
    <property type="entry name" value="Q_MOTIF"/>
    <property type="match status" value="1"/>
</dbReference>
<dbReference type="GO" id="GO:0016787">
    <property type="term" value="F:hydrolase activity"/>
    <property type="evidence" value="ECO:0007669"/>
    <property type="project" value="UniProtKB-KW"/>
</dbReference>
<dbReference type="PROSITE" id="PS51194">
    <property type="entry name" value="HELICASE_CTER"/>
    <property type="match status" value="1"/>
</dbReference>
<feature type="domain" description="Helicase ATP-binding" evidence="14">
    <location>
        <begin position="198"/>
        <end position="388"/>
    </location>
</feature>
<dbReference type="InterPro" id="IPR001650">
    <property type="entry name" value="Helicase_C-like"/>
</dbReference>
<dbReference type="InterPro" id="IPR000629">
    <property type="entry name" value="RNA-helicase_DEAD-box_CS"/>
</dbReference>
<dbReference type="CDD" id="cd18787">
    <property type="entry name" value="SF2_C_DEAD"/>
    <property type="match status" value="1"/>
</dbReference>
<dbReference type="InterPro" id="IPR027417">
    <property type="entry name" value="P-loop_NTPase"/>
</dbReference>
<evidence type="ECO:0000256" key="9">
    <source>
        <dbReference type="ARBA" id="ARBA00023242"/>
    </source>
</evidence>
<feature type="region of interest" description="Disordered" evidence="13">
    <location>
        <begin position="14"/>
        <end position="38"/>
    </location>
</feature>
<dbReference type="Pfam" id="PF00271">
    <property type="entry name" value="Helicase_C"/>
    <property type="match status" value="1"/>
</dbReference>
<keyword evidence="7 12" id="KW-0067">ATP-binding</keyword>
<evidence type="ECO:0000256" key="7">
    <source>
        <dbReference type="ARBA" id="ARBA00022840"/>
    </source>
</evidence>
<dbReference type="Pfam" id="PF00270">
    <property type="entry name" value="DEAD"/>
    <property type="match status" value="1"/>
</dbReference>
<evidence type="ECO:0000259" key="14">
    <source>
        <dbReference type="PROSITE" id="PS51192"/>
    </source>
</evidence>
<dbReference type="PANTHER" id="PTHR47959:SF1">
    <property type="entry name" value="ATP-DEPENDENT RNA HELICASE DBPA"/>
    <property type="match status" value="1"/>
</dbReference>
<evidence type="ECO:0000259" key="16">
    <source>
        <dbReference type="PROSITE" id="PS51195"/>
    </source>
</evidence>
<accession>A0A1E4T7V8</accession>
<dbReference type="Proteomes" id="UP000094801">
    <property type="component" value="Unassembled WGS sequence"/>
</dbReference>
<evidence type="ECO:0000256" key="4">
    <source>
        <dbReference type="ARBA" id="ARBA00022741"/>
    </source>
</evidence>
<feature type="compositionally biased region" description="Basic residues" evidence="13">
    <location>
        <begin position="14"/>
        <end position="31"/>
    </location>
</feature>
<protein>
    <recommendedName>
        <fullName evidence="2">RNA helicase</fullName>
        <ecNumber evidence="2">3.6.4.13</ecNumber>
    </recommendedName>
</protein>
<feature type="domain" description="Helicase C-terminal" evidence="15">
    <location>
        <begin position="453"/>
        <end position="610"/>
    </location>
</feature>
<comment type="catalytic activity">
    <reaction evidence="10">
        <text>ATP + H2O = ADP + phosphate + H(+)</text>
        <dbReference type="Rhea" id="RHEA:13065"/>
        <dbReference type="ChEBI" id="CHEBI:15377"/>
        <dbReference type="ChEBI" id="CHEBI:15378"/>
        <dbReference type="ChEBI" id="CHEBI:30616"/>
        <dbReference type="ChEBI" id="CHEBI:43474"/>
        <dbReference type="ChEBI" id="CHEBI:456216"/>
        <dbReference type="EC" id="3.6.4.13"/>
    </reaction>
</comment>
<dbReference type="InterPro" id="IPR050079">
    <property type="entry name" value="DEAD_box_RNA_helicase"/>
</dbReference>
<name>A0A1E4T7V8_9ASCO</name>
<evidence type="ECO:0000256" key="5">
    <source>
        <dbReference type="ARBA" id="ARBA00022801"/>
    </source>
</evidence>
<dbReference type="GO" id="GO:0003724">
    <property type="term" value="F:RNA helicase activity"/>
    <property type="evidence" value="ECO:0007669"/>
    <property type="project" value="UniProtKB-EC"/>
</dbReference>
<dbReference type="GO" id="GO:0006364">
    <property type="term" value="P:rRNA processing"/>
    <property type="evidence" value="ECO:0007669"/>
    <property type="project" value="UniProtKB-ARBA"/>
</dbReference>
<gene>
    <name evidence="17" type="ORF">CANARDRAFT_193276</name>
</gene>
<evidence type="ECO:0000256" key="13">
    <source>
        <dbReference type="SAM" id="MobiDB-lite"/>
    </source>
</evidence>
<dbReference type="Gene3D" id="3.40.50.300">
    <property type="entry name" value="P-loop containing nucleotide triphosphate hydrolases"/>
    <property type="match status" value="2"/>
</dbReference>
<dbReference type="EC" id="3.6.4.13" evidence="2"/>
<keyword evidence="9" id="KW-0539">Nucleus</keyword>
<evidence type="ECO:0000256" key="3">
    <source>
        <dbReference type="ARBA" id="ARBA00022517"/>
    </source>
</evidence>
<keyword evidence="4 12" id="KW-0547">Nucleotide-binding</keyword>
<dbReference type="SUPFAM" id="SSF52540">
    <property type="entry name" value="P-loop containing nucleoside triphosphate hydrolases"/>
    <property type="match status" value="1"/>
</dbReference>
<keyword evidence="3" id="KW-0690">Ribosome biogenesis</keyword>
<dbReference type="GO" id="GO:0005730">
    <property type="term" value="C:nucleolus"/>
    <property type="evidence" value="ECO:0007669"/>
    <property type="project" value="UniProtKB-SubCell"/>
</dbReference>
<dbReference type="SMART" id="SM00487">
    <property type="entry name" value="DEXDc"/>
    <property type="match status" value="1"/>
</dbReference>
<evidence type="ECO:0000313" key="18">
    <source>
        <dbReference type="Proteomes" id="UP000094801"/>
    </source>
</evidence>
<reference evidence="18" key="1">
    <citation type="submission" date="2016-04" db="EMBL/GenBank/DDBJ databases">
        <title>Comparative genomics of biotechnologically important yeasts.</title>
        <authorList>
            <consortium name="DOE Joint Genome Institute"/>
            <person name="Riley R."/>
            <person name="Haridas S."/>
            <person name="Wolfe K.H."/>
            <person name="Lopes M.R."/>
            <person name="Hittinger C.T."/>
            <person name="Goker M."/>
            <person name="Salamov A."/>
            <person name="Wisecaver J."/>
            <person name="Long T.M."/>
            <person name="Aerts A.L."/>
            <person name="Barry K."/>
            <person name="Choi C."/>
            <person name="Clum A."/>
            <person name="Coughlan A.Y."/>
            <person name="Deshpande S."/>
            <person name="Douglass A.P."/>
            <person name="Hanson S.J."/>
            <person name="Klenk H.-P."/>
            <person name="Labutti K."/>
            <person name="Lapidus A."/>
            <person name="Lindquist E."/>
            <person name="Lipzen A."/>
            <person name="Meier-Kolthoff J.P."/>
            <person name="Ohm R.A."/>
            <person name="Otillar R.P."/>
            <person name="Pangilinan J."/>
            <person name="Peng Y."/>
            <person name="Rokas A."/>
            <person name="Rosa C.A."/>
            <person name="Scheuner C."/>
            <person name="Sibirny A.A."/>
            <person name="Slot J.C."/>
            <person name="Stielow J.B."/>
            <person name="Sun H."/>
            <person name="Kurtzman C.P."/>
            <person name="Blackwell M."/>
            <person name="Grigoriev I.V."/>
            <person name="Jeffries T.W."/>
        </authorList>
    </citation>
    <scope>NUCLEOTIDE SEQUENCE [LARGE SCALE GENOMIC DNA]</scope>
    <source>
        <strain evidence="18">NRRL YB-2248</strain>
    </source>
</reference>
<dbReference type="GO" id="GO:0003723">
    <property type="term" value="F:RNA binding"/>
    <property type="evidence" value="ECO:0007669"/>
    <property type="project" value="UniProtKB-KW"/>
</dbReference>
<evidence type="ECO:0000256" key="6">
    <source>
        <dbReference type="ARBA" id="ARBA00022806"/>
    </source>
</evidence>
<dbReference type="InterPro" id="IPR014014">
    <property type="entry name" value="RNA_helicase_DEAD_Q_motif"/>
</dbReference>
<evidence type="ECO:0000256" key="8">
    <source>
        <dbReference type="ARBA" id="ARBA00022884"/>
    </source>
</evidence>
<feature type="short sequence motif" description="Q motif" evidence="11">
    <location>
        <begin position="167"/>
        <end position="195"/>
    </location>
</feature>
<keyword evidence="5 12" id="KW-0378">Hydrolase</keyword>
<evidence type="ECO:0000256" key="11">
    <source>
        <dbReference type="PROSITE-ProRule" id="PRU00552"/>
    </source>
</evidence>
<dbReference type="OrthoDB" id="4310724at2759"/>
<dbReference type="STRING" id="983967.A0A1E4T7V8"/>
<keyword evidence="18" id="KW-1185">Reference proteome</keyword>
<feature type="region of interest" description="Disordered" evidence="13">
    <location>
        <begin position="110"/>
        <end position="139"/>
    </location>
</feature>
<sequence>MVTPAQKAILQRKKVLKGKKSVKKHDSKKGSPKLIDTDSPKLVSANNLKWKPVSVPDTLDDYEGFYGLEEIDNVDVKVVNGRVQFVAKKKAIKEAASDDNKNVEEDVITEETQTVESDPQESSSDSELENEPEAHDKEDELLASNTFTSLKDDTLVDLPDEDISLPEWTDDIKISKNTLLGLNKLGFTSPTTIQKKTIPLALAGHDVIGKAITGSGKTLAYGIPLLEKALKGLKTGQDYPTGIVIAPTRELANQVMKHLQDMIKYYPLKQNSIVCLTGGLSILKQERLLGYNPRILVATPGRMLELLEKSTELATKVASTDFVVLDEADRLLQDGHFEELDKILEVLNNYRPRDKLENKKWQSLVFSATFSKDLFGKLDLSKKKPAPQNKKRKAEDSTEVEKGSDIKDIMAFLVKKLKFRGKPEFIDVNPKDVVANKIVEAMVPCGAKERDLMLYYFLSVFPGTTLVFANSIDSVKRLAPMLQNLGIPAVSIHSSMIQKQRLRSIERFKANIAKAKAENKSAVLIASDVAARGLDIDGIDHVVHYHLPRTADTYIHRSGRTARAGKEGVSIMLCSPQEASGPLRQLRKLVTKNDEVDDMKTLPLEMDILNELKERLDLSAKLAQSEVNSQVMNKEKTWLEAAADELGISDLSDLEEDDFLKRDRKRKQGKQLTKNDSKAMRAELKHMLAQPIRRKGRRSYIAGGLNNVAEMLMKSESSKGSIMGHVKKDALDVLKTSHSKRKKQKLE</sequence>
<evidence type="ECO:0000256" key="1">
    <source>
        <dbReference type="ARBA" id="ARBA00004604"/>
    </source>
</evidence>
<dbReference type="SMART" id="SM00490">
    <property type="entry name" value="HELICc"/>
    <property type="match status" value="1"/>
</dbReference>
<keyword evidence="6 12" id="KW-0347">Helicase</keyword>
<dbReference type="EMBL" id="KV453847">
    <property type="protein sequence ID" value="ODV87844.1"/>
    <property type="molecule type" value="Genomic_DNA"/>
</dbReference>
<dbReference type="CDD" id="cd17946">
    <property type="entry name" value="DEADc_DDX24"/>
    <property type="match status" value="1"/>
</dbReference>
<feature type="domain" description="DEAD-box RNA helicase Q" evidence="16">
    <location>
        <begin position="167"/>
        <end position="195"/>
    </location>
</feature>
<evidence type="ECO:0000256" key="10">
    <source>
        <dbReference type="ARBA" id="ARBA00047984"/>
    </source>
</evidence>
<dbReference type="PROSITE" id="PS51192">
    <property type="entry name" value="HELICASE_ATP_BIND_1"/>
    <property type="match status" value="1"/>
</dbReference>
<dbReference type="InterPro" id="IPR014001">
    <property type="entry name" value="Helicase_ATP-bd"/>
</dbReference>
<proteinExistence type="inferred from homology"/>
<dbReference type="GO" id="GO:0005524">
    <property type="term" value="F:ATP binding"/>
    <property type="evidence" value="ECO:0007669"/>
    <property type="project" value="UniProtKB-KW"/>
</dbReference>
<evidence type="ECO:0000259" key="15">
    <source>
        <dbReference type="PROSITE" id="PS51194"/>
    </source>
</evidence>
<dbReference type="PANTHER" id="PTHR47959">
    <property type="entry name" value="ATP-DEPENDENT RNA HELICASE RHLE-RELATED"/>
    <property type="match status" value="1"/>
</dbReference>
<evidence type="ECO:0000256" key="2">
    <source>
        <dbReference type="ARBA" id="ARBA00012552"/>
    </source>
</evidence>
<organism evidence="17 18">
    <name type="scientific">[Candida] arabinofermentans NRRL YB-2248</name>
    <dbReference type="NCBI Taxonomy" id="983967"/>
    <lineage>
        <taxon>Eukaryota</taxon>
        <taxon>Fungi</taxon>
        <taxon>Dikarya</taxon>
        <taxon>Ascomycota</taxon>
        <taxon>Saccharomycotina</taxon>
        <taxon>Pichiomycetes</taxon>
        <taxon>Pichiales</taxon>
        <taxon>Pichiaceae</taxon>
        <taxon>Ogataea</taxon>
        <taxon>Ogataea/Candida clade</taxon>
    </lineage>
</organism>
<dbReference type="AlphaFoldDB" id="A0A1E4T7V8"/>
<dbReference type="PROSITE" id="PS00039">
    <property type="entry name" value="DEAD_ATP_HELICASE"/>
    <property type="match status" value="1"/>
</dbReference>